<feature type="non-terminal residue" evidence="2">
    <location>
        <position position="137"/>
    </location>
</feature>
<organism evidence="2 3">
    <name type="scientific">Zapornia atra</name>
    <name type="common">Henderson crake</name>
    <dbReference type="NCBI Taxonomy" id="2585822"/>
    <lineage>
        <taxon>Eukaryota</taxon>
        <taxon>Metazoa</taxon>
        <taxon>Chordata</taxon>
        <taxon>Craniata</taxon>
        <taxon>Vertebrata</taxon>
        <taxon>Euteleostomi</taxon>
        <taxon>Archelosauria</taxon>
        <taxon>Archosauria</taxon>
        <taxon>Dinosauria</taxon>
        <taxon>Saurischia</taxon>
        <taxon>Theropoda</taxon>
        <taxon>Coelurosauria</taxon>
        <taxon>Aves</taxon>
        <taxon>Neognathae</taxon>
        <taxon>Neoaves</taxon>
        <taxon>Gruiformes</taxon>
        <taxon>Rallidae</taxon>
        <taxon>Zapornia</taxon>
    </lineage>
</organism>
<dbReference type="InterPro" id="IPR033184">
    <property type="entry name" value="PRRC2"/>
</dbReference>
<dbReference type="GO" id="GO:0002244">
    <property type="term" value="P:hematopoietic progenitor cell differentiation"/>
    <property type="evidence" value="ECO:0007669"/>
    <property type="project" value="TreeGrafter"/>
</dbReference>
<feature type="compositionally biased region" description="Polar residues" evidence="1">
    <location>
        <begin position="62"/>
        <end position="72"/>
    </location>
</feature>
<comment type="caution">
    <text evidence="2">The sequence shown here is derived from an EMBL/GenBank/DDBJ whole genome shotgun (WGS) entry which is preliminary data.</text>
</comment>
<keyword evidence="3" id="KW-1185">Reference proteome</keyword>
<dbReference type="PANTHER" id="PTHR14038">
    <property type="entry name" value="BAT2 HLA-B-ASSOCIATED TRANSCRIPT 2"/>
    <property type="match status" value="1"/>
</dbReference>
<accession>A0A7L3EZ95</accession>
<feature type="region of interest" description="Disordered" evidence="1">
    <location>
        <begin position="1"/>
        <end position="94"/>
    </location>
</feature>
<reference evidence="2 3" key="1">
    <citation type="submission" date="2019-09" db="EMBL/GenBank/DDBJ databases">
        <title>Bird 10,000 Genomes (B10K) Project - Family phase.</title>
        <authorList>
            <person name="Zhang G."/>
        </authorList>
    </citation>
    <scope>NUCLEOTIDE SEQUENCE [LARGE SCALE GENOMIC DNA]</scope>
    <source>
        <strain evidence="2">B10K-DU-011-47</strain>
        <tissue evidence="2">Mixed tissue sample</tissue>
    </source>
</reference>
<dbReference type="AlphaFoldDB" id="A0A7L3EZ95"/>
<proteinExistence type="predicted"/>
<dbReference type="Proteomes" id="UP000557426">
    <property type="component" value="Unassembled WGS sequence"/>
</dbReference>
<name>A0A7L3EZ95_9GRUI</name>
<feature type="non-terminal residue" evidence="2">
    <location>
        <position position="1"/>
    </location>
</feature>
<gene>
    <name evidence="2" type="primary">Prrc2c</name>
    <name evidence="2" type="ORF">ZAPATR_R13271</name>
</gene>
<evidence type="ECO:0000256" key="1">
    <source>
        <dbReference type="SAM" id="MobiDB-lite"/>
    </source>
</evidence>
<feature type="compositionally biased region" description="Low complexity" evidence="1">
    <location>
        <begin position="73"/>
        <end position="87"/>
    </location>
</feature>
<protein>
    <submittedName>
        <fullName evidence="2">PRC2C protein</fullName>
    </submittedName>
</protein>
<evidence type="ECO:0000313" key="3">
    <source>
        <dbReference type="Proteomes" id="UP000557426"/>
    </source>
</evidence>
<feature type="compositionally biased region" description="Low complexity" evidence="1">
    <location>
        <begin position="23"/>
        <end position="53"/>
    </location>
</feature>
<dbReference type="PANTHER" id="PTHR14038:SF6">
    <property type="entry name" value="PROTEIN PRRC2C"/>
    <property type="match status" value="1"/>
</dbReference>
<sequence>MESARKAWENSPNMGEKSSPVTSAASPIAGVSGSSSSNTGPSSGTYSSFSSASMPPIPVASVTPTTSLSGAGTYTTSSLSTKTASTSDPPNICKVKPQQLQTSSLASASHFSQLSCMPSLIAQQQQSPQVYVSQSAA</sequence>
<evidence type="ECO:0000313" key="2">
    <source>
        <dbReference type="EMBL" id="NXT73398.1"/>
    </source>
</evidence>
<dbReference type="EMBL" id="VZTU01001001">
    <property type="protein sequence ID" value="NXT73398.1"/>
    <property type="molecule type" value="Genomic_DNA"/>
</dbReference>